<gene>
    <name evidence="2" type="ORF">CROQUDRAFT_95559</name>
</gene>
<feature type="compositionally biased region" description="Polar residues" evidence="1">
    <location>
        <begin position="55"/>
        <end position="74"/>
    </location>
</feature>
<sequence>MSEESPPGDPPGGPRVLMCALPHRASRLSASVPTDCPQAEPPVYGVRSQRGEPSRVSTPSLSRVESSQTGSAFSSALRRLDQEATGTKPTTLVVATPNAPAAMATPVAPPSPSYPETPRTQHIQDILGEANMGDIKSIFTELVAMLKTLPTGGMLSHLRNMASTWSPRPTPNPPPHQMPSWQVS</sequence>
<dbReference type="EMBL" id="MU167304">
    <property type="protein sequence ID" value="KAG0144049.1"/>
    <property type="molecule type" value="Genomic_DNA"/>
</dbReference>
<feature type="region of interest" description="Disordered" evidence="1">
    <location>
        <begin position="30"/>
        <end position="93"/>
    </location>
</feature>
<reference evidence="2" key="1">
    <citation type="submission" date="2013-11" db="EMBL/GenBank/DDBJ databases">
        <title>Genome sequence of the fusiform rust pathogen reveals effectors for host alternation and coevolution with pine.</title>
        <authorList>
            <consortium name="DOE Joint Genome Institute"/>
            <person name="Smith K."/>
            <person name="Pendleton A."/>
            <person name="Kubisiak T."/>
            <person name="Anderson C."/>
            <person name="Salamov A."/>
            <person name="Aerts A."/>
            <person name="Riley R."/>
            <person name="Clum A."/>
            <person name="Lindquist E."/>
            <person name="Ence D."/>
            <person name="Campbell M."/>
            <person name="Kronenberg Z."/>
            <person name="Feau N."/>
            <person name="Dhillon B."/>
            <person name="Hamelin R."/>
            <person name="Burleigh J."/>
            <person name="Smith J."/>
            <person name="Yandell M."/>
            <person name="Nelson C."/>
            <person name="Grigoriev I."/>
            <person name="Davis J."/>
        </authorList>
    </citation>
    <scope>NUCLEOTIDE SEQUENCE</scope>
    <source>
        <strain evidence="2">G11</strain>
    </source>
</reference>
<evidence type="ECO:0000313" key="3">
    <source>
        <dbReference type="Proteomes" id="UP000886653"/>
    </source>
</evidence>
<keyword evidence="3" id="KW-1185">Reference proteome</keyword>
<comment type="caution">
    <text evidence="2">The sequence shown here is derived from an EMBL/GenBank/DDBJ whole genome shotgun (WGS) entry which is preliminary data.</text>
</comment>
<evidence type="ECO:0000256" key="1">
    <source>
        <dbReference type="SAM" id="MobiDB-lite"/>
    </source>
</evidence>
<accession>A0A9P6NH64</accession>
<feature type="compositionally biased region" description="Pro residues" evidence="1">
    <location>
        <begin position="168"/>
        <end position="177"/>
    </location>
</feature>
<proteinExistence type="predicted"/>
<name>A0A9P6NH64_9BASI</name>
<feature type="region of interest" description="Disordered" evidence="1">
    <location>
        <begin position="162"/>
        <end position="184"/>
    </location>
</feature>
<dbReference type="Proteomes" id="UP000886653">
    <property type="component" value="Unassembled WGS sequence"/>
</dbReference>
<protein>
    <submittedName>
        <fullName evidence="2">Uncharacterized protein</fullName>
    </submittedName>
</protein>
<evidence type="ECO:0000313" key="2">
    <source>
        <dbReference type="EMBL" id="KAG0144049.1"/>
    </source>
</evidence>
<organism evidence="2 3">
    <name type="scientific">Cronartium quercuum f. sp. fusiforme G11</name>
    <dbReference type="NCBI Taxonomy" id="708437"/>
    <lineage>
        <taxon>Eukaryota</taxon>
        <taxon>Fungi</taxon>
        <taxon>Dikarya</taxon>
        <taxon>Basidiomycota</taxon>
        <taxon>Pucciniomycotina</taxon>
        <taxon>Pucciniomycetes</taxon>
        <taxon>Pucciniales</taxon>
        <taxon>Coleosporiaceae</taxon>
        <taxon>Cronartium</taxon>
    </lineage>
</organism>
<dbReference type="AlphaFoldDB" id="A0A9P6NH64"/>